<dbReference type="AlphaFoldDB" id="A0A7K1STZ7"/>
<dbReference type="InterPro" id="IPR018713">
    <property type="entry name" value="MPAB/Lcp_cat_dom"/>
</dbReference>
<evidence type="ECO:0000313" key="4">
    <source>
        <dbReference type="Proteomes" id="UP000462014"/>
    </source>
</evidence>
<organism evidence="3 4">
    <name type="scientific">Mucilaginibacter arboris</name>
    <dbReference type="NCBI Taxonomy" id="2682090"/>
    <lineage>
        <taxon>Bacteria</taxon>
        <taxon>Pseudomonadati</taxon>
        <taxon>Bacteroidota</taxon>
        <taxon>Sphingobacteriia</taxon>
        <taxon>Sphingobacteriales</taxon>
        <taxon>Sphingobacteriaceae</taxon>
        <taxon>Mucilaginibacter</taxon>
    </lineage>
</organism>
<keyword evidence="1" id="KW-0812">Transmembrane</keyword>
<keyword evidence="1" id="KW-1133">Transmembrane helix</keyword>
<dbReference type="Proteomes" id="UP000462014">
    <property type="component" value="Unassembled WGS sequence"/>
</dbReference>
<protein>
    <submittedName>
        <fullName evidence="3">DUF2236 domain-containing protein</fullName>
    </submittedName>
</protein>
<accession>A0A7K1STZ7</accession>
<sequence length="365" mass="40974">MKPAVSYSYDFLSSMHRQGDLAADSLISKVFTDDTQKSAFRSILDSLNSNTQLNQVDDFYALKEAFVQPTKLPDWADQKLMKRGTAFFAVHATAIMNLLGLLSLPYCYAAADGARVLDLSERIKNKPEHRLGETADFVWEVMAPDAFKPEGKGFVSILKVRLMHAAIRFYTGKSSKWNDDWGLPVNQEDMAGTNLSFSLLAIRGLRKFGLSINYEDQQAFMHLWNVIGFLLGVDERLLPETGKEALLLDEAISTRNFKSSAHGQALTRSLINYFSSVDASFPQKETMQLMRYLLGNEVADLLALPPQSAPLSTVYFLKLINNFQLLGKTSSRFAYQQQRFAFKKTRSLPLIPKPQPYTLPAGLTS</sequence>
<dbReference type="PANTHER" id="PTHR37539:SF1">
    <property type="entry name" value="ER-BOUND OXYGENASE MPAB_MPAB'_RUBBER OXYGENASE CATALYTIC DOMAIN-CONTAINING PROTEIN"/>
    <property type="match status" value="1"/>
</dbReference>
<evidence type="ECO:0000259" key="2">
    <source>
        <dbReference type="Pfam" id="PF09995"/>
    </source>
</evidence>
<reference evidence="3 4" key="1">
    <citation type="submission" date="2019-12" db="EMBL/GenBank/DDBJ databases">
        <title>Mucilaginibacter sp. HMF7410 genome sequencing and assembly.</title>
        <authorList>
            <person name="Kang H."/>
            <person name="Cha I."/>
            <person name="Kim H."/>
            <person name="Joh K."/>
        </authorList>
    </citation>
    <scope>NUCLEOTIDE SEQUENCE [LARGE SCALE GENOMIC DNA]</scope>
    <source>
        <strain evidence="3 4">HMF7410</strain>
    </source>
</reference>
<proteinExistence type="predicted"/>
<dbReference type="RefSeq" id="WP_157564537.1">
    <property type="nucleotide sequence ID" value="NZ_WPIK01000003.1"/>
</dbReference>
<feature type="domain" description="ER-bound oxygenase mpaB/mpaB'/Rubber oxygenase catalytic" evidence="2">
    <location>
        <begin position="103"/>
        <end position="308"/>
    </location>
</feature>
<dbReference type="EMBL" id="WPIK01000003">
    <property type="protein sequence ID" value="MVN20764.1"/>
    <property type="molecule type" value="Genomic_DNA"/>
</dbReference>
<feature type="transmembrane region" description="Helical" evidence="1">
    <location>
        <begin position="86"/>
        <end position="106"/>
    </location>
</feature>
<gene>
    <name evidence="3" type="ORF">GO621_04360</name>
</gene>
<evidence type="ECO:0000256" key="1">
    <source>
        <dbReference type="SAM" id="Phobius"/>
    </source>
</evidence>
<dbReference type="GO" id="GO:0016491">
    <property type="term" value="F:oxidoreductase activity"/>
    <property type="evidence" value="ECO:0007669"/>
    <property type="project" value="InterPro"/>
</dbReference>
<keyword evidence="4" id="KW-1185">Reference proteome</keyword>
<keyword evidence="1" id="KW-0472">Membrane</keyword>
<dbReference type="InterPro" id="IPR037473">
    <property type="entry name" value="Lcp-like"/>
</dbReference>
<dbReference type="Pfam" id="PF09995">
    <property type="entry name" value="MPAB_Lcp_cat"/>
    <property type="match status" value="1"/>
</dbReference>
<name>A0A7K1STZ7_9SPHI</name>
<comment type="caution">
    <text evidence="3">The sequence shown here is derived from an EMBL/GenBank/DDBJ whole genome shotgun (WGS) entry which is preliminary data.</text>
</comment>
<evidence type="ECO:0000313" key="3">
    <source>
        <dbReference type="EMBL" id="MVN20764.1"/>
    </source>
</evidence>
<dbReference type="PANTHER" id="PTHR37539">
    <property type="entry name" value="SECRETED PROTEIN-RELATED"/>
    <property type="match status" value="1"/>
</dbReference>